<comment type="caution">
    <text evidence="2">The sequence shown here is derived from an EMBL/GenBank/DDBJ whole genome shotgun (WGS) entry which is preliminary data.</text>
</comment>
<keyword evidence="3" id="KW-1185">Reference proteome</keyword>
<organism evidence="2 3">
    <name type="scientific">Pleurodeles waltl</name>
    <name type="common">Iberian ribbed newt</name>
    <dbReference type="NCBI Taxonomy" id="8319"/>
    <lineage>
        <taxon>Eukaryota</taxon>
        <taxon>Metazoa</taxon>
        <taxon>Chordata</taxon>
        <taxon>Craniata</taxon>
        <taxon>Vertebrata</taxon>
        <taxon>Euteleostomi</taxon>
        <taxon>Amphibia</taxon>
        <taxon>Batrachia</taxon>
        <taxon>Caudata</taxon>
        <taxon>Salamandroidea</taxon>
        <taxon>Salamandridae</taxon>
        <taxon>Pleurodelinae</taxon>
        <taxon>Pleurodeles</taxon>
    </lineage>
</organism>
<reference evidence="2" key="1">
    <citation type="journal article" date="2022" name="bioRxiv">
        <title>Sequencing and chromosome-scale assembly of the giantPleurodeles waltlgenome.</title>
        <authorList>
            <person name="Brown T."/>
            <person name="Elewa A."/>
            <person name="Iarovenko S."/>
            <person name="Subramanian E."/>
            <person name="Araus A.J."/>
            <person name="Petzold A."/>
            <person name="Susuki M."/>
            <person name="Suzuki K.-i.T."/>
            <person name="Hayashi T."/>
            <person name="Toyoda A."/>
            <person name="Oliveira C."/>
            <person name="Osipova E."/>
            <person name="Leigh N.D."/>
            <person name="Simon A."/>
            <person name="Yun M.H."/>
        </authorList>
    </citation>
    <scope>NUCLEOTIDE SEQUENCE</scope>
    <source>
        <strain evidence="2">20211129_DDA</strain>
        <tissue evidence="2">Liver</tissue>
    </source>
</reference>
<protein>
    <submittedName>
        <fullName evidence="2">Uncharacterized protein</fullName>
    </submittedName>
</protein>
<evidence type="ECO:0000313" key="2">
    <source>
        <dbReference type="EMBL" id="KAJ1169507.1"/>
    </source>
</evidence>
<sequence length="373" mass="40078">MPLTLCAVAGTRGSPPFHLLGIPRTAHPRGAIRHSPVPPTDPFAPLACSCQLDPPAPDSNTAPRGLRSARTWAAPLRDPTPTDHQSRYSLTRDYRGSPGYVFLYSLRFFRVCQGPELHLQSNSLAVCSWDAPSPRRRVAPTLSLGLAPSPILSGGPRPCPRIAPQNVSTVGPSGPNRQLRRSGGTPLASPAVLGATALEPPRSAAPPGATTSIAGRLPYSPGTARLQERCLAAPRLGATTLGLSGPFRHFRSRGGTRLGSPAAPLRLPSRRVGSRPDARPRLRPRAQASGPRARQRADFAPPGTLRGRRVGPHSLSKSLRLSPSARTSTGPEKVRFRTFSRRPLRSEKFRRAPSLGPWPRPHTSDRFARLLPP</sequence>
<feature type="compositionally biased region" description="Polar residues" evidence="1">
    <location>
        <begin position="315"/>
        <end position="330"/>
    </location>
</feature>
<dbReference type="Proteomes" id="UP001066276">
    <property type="component" value="Chromosome 4_1"/>
</dbReference>
<feature type="region of interest" description="Disordered" evidence="1">
    <location>
        <begin position="166"/>
        <end position="220"/>
    </location>
</feature>
<name>A0AAV7SZ33_PLEWA</name>
<feature type="region of interest" description="Disordered" evidence="1">
    <location>
        <begin position="241"/>
        <end position="373"/>
    </location>
</feature>
<dbReference type="EMBL" id="JANPWB010000007">
    <property type="protein sequence ID" value="KAJ1169507.1"/>
    <property type="molecule type" value="Genomic_DNA"/>
</dbReference>
<gene>
    <name evidence="2" type="ORF">NDU88_001400</name>
</gene>
<evidence type="ECO:0000313" key="3">
    <source>
        <dbReference type="Proteomes" id="UP001066276"/>
    </source>
</evidence>
<feature type="compositionally biased region" description="Basic and acidic residues" evidence="1">
    <location>
        <begin position="362"/>
        <end position="373"/>
    </location>
</feature>
<accession>A0AAV7SZ33</accession>
<evidence type="ECO:0000256" key="1">
    <source>
        <dbReference type="SAM" id="MobiDB-lite"/>
    </source>
</evidence>
<dbReference type="AlphaFoldDB" id="A0AAV7SZ33"/>
<proteinExistence type="predicted"/>